<dbReference type="InterPro" id="IPR043128">
    <property type="entry name" value="Rev_trsase/Diguanyl_cyclase"/>
</dbReference>
<reference evidence="6" key="1">
    <citation type="submission" date="2016-01" db="EMBL/GenBank/DDBJ databases">
        <authorList>
            <person name="Regsiter A."/>
            <person name="william w."/>
        </authorList>
    </citation>
    <scope>NUCLEOTIDE SEQUENCE [LARGE SCALE GENOMIC DNA]</scope>
    <source>
        <strain evidence="6">CFBP 6623</strain>
    </source>
</reference>
<dbReference type="STRING" id="1183432.AGR3A_Lc10053"/>
<evidence type="ECO:0000313" key="6">
    <source>
        <dbReference type="Proteomes" id="UP000191988"/>
    </source>
</evidence>
<accession>A0A1S7QTI1</accession>
<dbReference type="RefSeq" id="WP_046800453.1">
    <property type="nucleotide sequence ID" value="NZ_LT009724.1"/>
</dbReference>
<evidence type="ECO:0000256" key="1">
    <source>
        <dbReference type="ARBA" id="ARBA00012528"/>
    </source>
</evidence>
<keyword evidence="5" id="KW-0808">Transferase</keyword>
<dbReference type="InterPro" id="IPR000160">
    <property type="entry name" value="GGDEF_dom"/>
</dbReference>
<dbReference type="Gene3D" id="3.30.70.270">
    <property type="match status" value="1"/>
</dbReference>
<sequence length="469" mass="50762">MTMRFTQLRLAGPAAVLIAILLAGLAAIPYYGVARLDAELRQRQETLVGRNISIWISDVEFALTAWTIWDESIAKIDNLFDPEWTDRNIGRSLIGTSRTRFVSILNGEGDLIYSKTDDEVLQRPFFARGADVIAQDAHSLVDAVRAKERGERPEGIPQPIAFSKIEVIGDDAVLLTASLFQSDFRTATPRGERAPVLISAIPIAGSLQEFLGNRFLLDDASVGPAGSVPAKRARVEIAMGPNGQAQALSWQPLTPARDLLRQSLPLAVTVLVVLIAGGIFAVRMSRRAVHSLVEAEKQMRHAATHDFLTGLANRSLVASEFARLSQQGHLTVACLDLDGFKAINDSHGHAAGDALLKAVAARLRAACQERDVVFRLGGDEFAVLMPAISLAEAEMRCRQLCVLLSEPYIVDDGVMIIGASFGLSSVTGAETSCDEAFRCADEALYRAKGEGRGKVMTSLCEIEPVLRFG</sequence>
<dbReference type="Pfam" id="PF00990">
    <property type="entry name" value="GGDEF"/>
    <property type="match status" value="1"/>
</dbReference>
<keyword evidence="5" id="KW-0548">Nucleotidyltransferase</keyword>
<dbReference type="Pfam" id="PF05228">
    <property type="entry name" value="CHASE4"/>
    <property type="match status" value="1"/>
</dbReference>
<dbReference type="CDD" id="cd01949">
    <property type="entry name" value="GGDEF"/>
    <property type="match status" value="1"/>
</dbReference>
<dbReference type="InterPro" id="IPR050469">
    <property type="entry name" value="Diguanylate_Cyclase"/>
</dbReference>
<dbReference type="SMART" id="SM00267">
    <property type="entry name" value="GGDEF"/>
    <property type="match status" value="1"/>
</dbReference>
<dbReference type="InterPro" id="IPR029787">
    <property type="entry name" value="Nucleotide_cyclase"/>
</dbReference>
<evidence type="ECO:0000256" key="2">
    <source>
        <dbReference type="ARBA" id="ARBA00034247"/>
    </source>
</evidence>
<dbReference type="EC" id="2.7.7.65" evidence="1"/>
<dbReference type="EMBL" id="FBWK01000045">
    <property type="protein sequence ID" value="CUX41976.1"/>
    <property type="molecule type" value="Genomic_DNA"/>
</dbReference>
<feature type="transmembrane region" description="Helical" evidence="3">
    <location>
        <begin position="264"/>
        <end position="282"/>
    </location>
</feature>
<dbReference type="SUPFAM" id="SSF55073">
    <property type="entry name" value="Nucleotide cyclase"/>
    <property type="match status" value="1"/>
</dbReference>
<dbReference type="GO" id="GO:0052621">
    <property type="term" value="F:diguanylate cyclase activity"/>
    <property type="evidence" value="ECO:0007669"/>
    <property type="project" value="UniProtKB-EC"/>
</dbReference>
<dbReference type="AlphaFoldDB" id="A0A1S7QTI1"/>
<keyword evidence="3" id="KW-1133">Transmembrane helix</keyword>
<dbReference type="PANTHER" id="PTHR45138:SF9">
    <property type="entry name" value="DIGUANYLATE CYCLASE DGCM-RELATED"/>
    <property type="match status" value="1"/>
</dbReference>
<evidence type="ECO:0000313" key="5">
    <source>
        <dbReference type="EMBL" id="CUX41976.1"/>
    </source>
</evidence>
<protein>
    <recommendedName>
        <fullName evidence="1">diguanylate cyclase</fullName>
        <ecNumber evidence="1">2.7.7.65</ecNumber>
    </recommendedName>
</protein>
<dbReference type="PANTHER" id="PTHR45138">
    <property type="entry name" value="REGULATORY COMPONENTS OF SENSORY TRANSDUCTION SYSTEM"/>
    <property type="match status" value="1"/>
</dbReference>
<feature type="domain" description="GGDEF" evidence="4">
    <location>
        <begin position="328"/>
        <end position="460"/>
    </location>
</feature>
<dbReference type="PROSITE" id="PS50887">
    <property type="entry name" value="GGDEF"/>
    <property type="match status" value="1"/>
</dbReference>
<dbReference type="InterPro" id="IPR007892">
    <property type="entry name" value="CHASE4"/>
</dbReference>
<evidence type="ECO:0000256" key="3">
    <source>
        <dbReference type="SAM" id="Phobius"/>
    </source>
</evidence>
<organism evidence="5 6">
    <name type="scientific">Agrobacterium tomkonis CFBP 6623</name>
    <dbReference type="NCBI Taxonomy" id="1183432"/>
    <lineage>
        <taxon>Bacteria</taxon>
        <taxon>Pseudomonadati</taxon>
        <taxon>Pseudomonadota</taxon>
        <taxon>Alphaproteobacteria</taxon>
        <taxon>Hyphomicrobiales</taxon>
        <taxon>Rhizobiaceae</taxon>
        <taxon>Rhizobium/Agrobacterium group</taxon>
        <taxon>Agrobacterium</taxon>
        <taxon>Agrobacterium tumefaciens complex</taxon>
    </lineage>
</organism>
<dbReference type="Proteomes" id="UP000191988">
    <property type="component" value="Unassembled WGS sequence"/>
</dbReference>
<keyword evidence="3" id="KW-0812">Transmembrane</keyword>
<gene>
    <name evidence="5" type="ORF">AGR3A_Lc10053</name>
</gene>
<comment type="catalytic activity">
    <reaction evidence="2">
        <text>2 GTP = 3',3'-c-di-GMP + 2 diphosphate</text>
        <dbReference type="Rhea" id="RHEA:24898"/>
        <dbReference type="ChEBI" id="CHEBI:33019"/>
        <dbReference type="ChEBI" id="CHEBI:37565"/>
        <dbReference type="ChEBI" id="CHEBI:58805"/>
        <dbReference type="EC" id="2.7.7.65"/>
    </reaction>
</comment>
<proteinExistence type="predicted"/>
<keyword evidence="3" id="KW-0472">Membrane</keyword>
<name>A0A1S7QTI1_9HYPH</name>
<keyword evidence="6" id="KW-1185">Reference proteome</keyword>
<dbReference type="NCBIfam" id="TIGR00254">
    <property type="entry name" value="GGDEF"/>
    <property type="match status" value="1"/>
</dbReference>
<evidence type="ECO:0000259" key="4">
    <source>
        <dbReference type="PROSITE" id="PS50887"/>
    </source>
</evidence>